<dbReference type="InterPro" id="IPR007630">
    <property type="entry name" value="RNA_pol_sigma70_r4"/>
</dbReference>
<organism evidence="2 3">
    <name type="scientific">Bacillus cereus TIAC219</name>
    <dbReference type="NCBI Taxonomy" id="718222"/>
    <lineage>
        <taxon>Bacteria</taxon>
        <taxon>Bacillati</taxon>
        <taxon>Bacillota</taxon>
        <taxon>Bacilli</taxon>
        <taxon>Bacillales</taxon>
        <taxon>Bacillaceae</taxon>
        <taxon>Bacillus</taxon>
        <taxon>Bacillus cereus group</taxon>
    </lineage>
</organism>
<dbReference type="InterPro" id="IPR013324">
    <property type="entry name" value="RNA_pol_sigma_r3/r4-like"/>
</dbReference>
<sequence length="117" mass="13033">MGVSNFDKQAATKRLEARFELHNAKGVEALLEQQHNIRSSAESRGDTAAIDLLSDLENAIYQAELTDLQARCIDLRFGRDLSNIETAQIMGVDKSTTSRNTKAALKKIADVYTAWNY</sequence>
<proteinExistence type="predicted"/>
<dbReference type="EMBL" id="AHCJ01000083">
    <property type="protein sequence ID" value="EOQ57844.1"/>
    <property type="molecule type" value="Genomic_DNA"/>
</dbReference>
<reference evidence="2 3" key="1">
    <citation type="submission" date="2013-01" db="EMBL/GenBank/DDBJ databases">
        <title>The Genome Sequence of Bacillus cereus TIAC219.</title>
        <authorList>
            <consortium name="The Broad Institute Genome Sequencing Platform"/>
            <consortium name="The Broad Institute Genome Sequencing Center for Infectious Disease"/>
            <person name="Feldgarden M."/>
            <person name="Van der Auwera G.A."/>
            <person name="Mahillon J."/>
            <person name="Duprez V."/>
            <person name="Timmery S."/>
            <person name="Mattelet C."/>
            <person name="Dierick K."/>
            <person name="Sun M."/>
            <person name="Yu Z."/>
            <person name="Zhu L."/>
            <person name="Hu X."/>
            <person name="Shank E.B."/>
            <person name="Swiecicka I."/>
            <person name="Hansen B.M."/>
            <person name="Andrup L."/>
            <person name="Walker B."/>
            <person name="Young S.K."/>
            <person name="Zeng Q."/>
            <person name="Gargeya S."/>
            <person name="Fitzgerald M."/>
            <person name="Haas B."/>
            <person name="Abouelleil A."/>
            <person name="Alvarado L."/>
            <person name="Arachchi H.M."/>
            <person name="Berlin A.M."/>
            <person name="Chapman S.B."/>
            <person name="Dewar J."/>
            <person name="Goldberg J."/>
            <person name="Griggs A."/>
            <person name="Gujja S."/>
            <person name="Hansen M."/>
            <person name="Howarth C."/>
            <person name="Imamovic A."/>
            <person name="Larimer J."/>
            <person name="McCowan C."/>
            <person name="Murphy C."/>
            <person name="Neiman D."/>
            <person name="Pearson M."/>
            <person name="Priest M."/>
            <person name="Roberts A."/>
            <person name="Saif S."/>
            <person name="Shea T."/>
            <person name="Sisk P."/>
            <person name="Sykes S."/>
            <person name="Wortman J."/>
            <person name="Nusbaum C."/>
            <person name="Birren B."/>
        </authorList>
    </citation>
    <scope>NUCLEOTIDE SEQUENCE [LARGE SCALE GENOMIC DNA]</scope>
    <source>
        <strain evidence="2 3">TIAC219</strain>
    </source>
</reference>
<name>A0ABC9SQE8_BACCE</name>
<comment type="caution">
    <text evidence="2">The sequence shown here is derived from an EMBL/GenBank/DDBJ whole genome shotgun (WGS) entry which is preliminary data.</text>
</comment>
<accession>A0ABC9SQE8</accession>
<dbReference type="Proteomes" id="UP000014060">
    <property type="component" value="Unassembled WGS sequence"/>
</dbReference>
<feature type="domain" description="RNA polymerase sigma-70 region 4" evidence="1">
    <location>
        <begin position="63"/>
        <end position="108"/>
    </location>
</feature>
<dbReference type="Pfam" id="PF04545">
    <property type="entry name" value="Sigma70_r4"/>
    <property type="match status" value="1"/>
</dbReference>
<dbReference type="AlphaFoldDB" id="A0ABC9SQE8"/>
<dbReference type="SUPFAM" id="SSF88659">
    <property type="entry name" value="Sigma3 and sigma4 domains of RNA polymerase sigma factors"/>
    <property type="match status" value="1"/>
</dbReference>
<dbReference type="Gene3D" id="1.10.10.10">
    <property type="entry name" value="Winged helix-like DNA-binding domain superfamily/Winged helix DNA-binding domain"/>
    <property type="match status" value="1"/>
</dbReference>
<evidence type="ECO:0000259" key="1">
    <source>
        <dbReference type="Pfam" id="PF04545"/>
    </source>
</evidence>
<gene>
    <name evidence="2" type="ORF">IAY_06242</name>
</gene>
<evidence type="ECO:0000313" key="3">
    <source>
        <dbReference type="Proteomes" id="UP000014060"/>
    </source>
</evidence>
<protein>
    <recommendedName>
        <fullName evidence="1">RNA polymerase sigma-70 region 4 domain-containing protein</fullName>
    </recommendedName>
</protein>
<evidence type="ECO:0000313" key="2">
    <source>
        <dbReference type="EMBL" id="EOQ57844.1"/>
    </source>
</evidence>
<dbReference type="InterPro" id="IPR036388">
    <property type="entry name" value="WH-like_DNA-bd_sf"/>
</dbReference>
<dbReference type="RefSeq" id="WP_000539191.1">
    <property type="nucleotide sequence ID" value="NZ_KB976014.1"/>
</dbReference>